<sequence length="332" mass="33081">AAIANGAIDAATFAAGAIDATAIATDAIDADAIAADAVTELRSLFSGTADAGGSSTTIVDAVLTELDDIWTGAWVLITSGTSAQQCRLITDFVAAADTLTFAPAVSSAIGAGVTYEILPNAGVDIQSWLGTLAAMAAPNALVGGAVDADVSALQASVITAASIATAAISAAKFAANALDAAALATDAVQEIVDGVLDEAIAGHVGAGSVGNLVERLDLLATGGAGGLTDARAVLLSNLDAAISTIATPAQVNTEVLDVMNVDTITLPAAVAPPLAPTHREAISHLYKAYRNRKTQTATQWSLMADDESTVQQKATVSDDTTTAIKQEIVAGP</sequence>
<organism evidence="1">
    <name type="scientific">marine sediment metagenome</name>
    <dbReference type="NCBI Taxonomy" id="412755"/>
    <lineage>
        <taxon>unclassified sequences</taxon>
        <taxon>metagenomes</taxon>
        <taxon>ecological metagenomes</taxon>
    </lineage>
</organism>
<comment type="caution">
    <text evidence="1">The sequence shown here is derived from an EMBL/GenBank/DDBJ whole genome shotgun (WGS) entry which is preliminary data.</text>
</comment>
<feature type="non-terminal residue" evidence="1">
    <location>
        <position position="1"/>
    </location>
</feature>
<reference evidence="1" key="1">
    <citation type="journal article" date="2015" name="Nature">
        <title>Complex archaea that bridge the gap between prokaryotes and eukaryotes.</title>
        <authorList>
            <person name="Spang A."/>
            <person name="Saw J.H."/>
            <person name="Jorgensen S.L."/>
            <person name="Zaremba-Niedzwiedzka K."/>
            <person name="Martijn J."/>
            <person name="Lind A.E."/>
            <person name="van Eijk R."/>
            <person name="Schleper C."/>
            <person name="Guy L."/>
            <person name="Ettema T.J."/>
        </authorList>
    </citation>
    <scope>NUCLEOTIDE SEQUENCE</scope>
</reference>
<name>A0A0F9EAP1_9ZZZZ</name>
<dbReference type="EMBL" id="LAZR01025679">
    <property type="protein sequence ID" value="KKL71133.1"/>
    <property type="molecule type" value="Genomic_DNA"/>
</dbReference>
<proteinExistence type="predicted"/>
<gene>
    <name evidence="1" type="ORF">LCGC14_2097930</name>
</gene>
<accession>A0A0F9EAP1</accession>
<evidence type="ECO:0000313" key="1">
    <source>
        <dbReference type="EMBL" id="KKL71133.1"/>
    </source>
</evidence>
<protein>
    <submittedName>
        <fullName evidence="1">Uncharacterized protein</fullName>
    </submittedName>
</protein>
<dbReference type="AlphaFoldDB" id="A0A0F9EAP1"/>